<accession>A0A814BVL5</accession>
<dbReference type="AlphaFoldDB" id="A0A814BVL5"/>
<dbReference type="EMBL" id="CAJNOC010002417">
    <property type="protein sequence ID" value="CAF0931715.1"/>
    <property type="molecule type" value="Genomic_DNA"/>
</dbReference>
<proteinExistence type="predicted"/>
<name>A0A814BVL5_9BILA</name>
<comment type="caution">
    <text evidence="1">The sequence shown here is derived from an EMBL/GenBank/DDBJ whole genome shotgun (WGS) entry which is preliminary data.</text>
</comment>
<dbReference type="OrthoDB" id="10468806at2759"/>
<keyword evidence="2" id="KW-1185">Reference proteome</keyword>
<evidence type="ECO:0000313" key="1">
    <source>
        <dbReference type="EMBL" id="CAF0931715.1"/>
    </source>
</evidence>
<organism evidence="1 2">
    <name type="scientific">Brachionus calyciflorus</name>
    <dbReference type="NCBI Taxonomy" id="104777"/>
    <lineage>
        <taxon>Eukaryota</taxon>
        <taxon>Metazoa</taxon>
        <taxon>Spiralia</taxon>
        <taxon>Gnathifera</taxon>
        <taxon>Rotifera</taxon>
        <taxon>Eurotatoria</taxon>
        <taxon>Monogononta</taxon>
        <taxon>Pseudotrocha</taxon>
        <taxon>Ploima</taxon>
        <taxon>Brachionidae</taxon>
        <taxon>Brachionus</taxon>
    </lineage>
</organism>
<gene>
    <name evidence="1" type="ORF">OXX778_LOCUS12943</name>
</gene>
<protein>
    <submittedName>
        <fullName evidence="1">Uncharacterized protein</fullName>
    </submittedName>
</protein>
<dbReference type="Proteomes" id="UP000663879">
    <property type="component" value="Unassembled WGS sequence"/>
</dbReference>
<sequence>MTNSGKTINPSIFIDGTHIANVQGFEYLSLPIGNKFKMEFIEEKWKKVERRFLYKHILKELDTRQNILIKRMIGLKKFTHITPLNEALKLESVSQIYYKHKVFFLEQLLRNQSCKDVLLFLT</sequence>
<reference evidence="1" key="1">
    <citation type="submission" date="2021-02" db="EMBL/GenBank/DDBJ databases">
        <authorList>
            <person name="Nowell W R."/>
        </authorList>
    </citation>
    <scope>NUCLEOTIDE SEQUENCE</scope>
    <source>
        <strain evidence="1">Ploen Becks lab</strain>
    </source>
</reference>
<evidence type="ECO:0000313" key="2">
    <source>
        <dbReference type="Proteomes" id="UP000663879"/>
    </source>
</evidence>